<accession>A0AAW1MSU8</accession>
<organism evidence="2 3">
    <name type="scientific">Saponaria officinalis</name>
    <name type="common">Common soapwort</name>
    <name type="synonym">Lychnis saponaria</name>
    <dbReference type="NCBI Taxonomy" id="3572"/>
    <lineage>
        <taxon>Eukaryota</taxon>
        <taxon>Viridiplantae</taxon>
        <taxon>Streptophyta</taxon>
        <taxon>Embryophyta</taxon>
        <taxon>Tracheophyta</taxon>
        <taxon>Spermatophyta</taxon>
        <taxon>Magnoliopsida</taxon>
        <taxon>eudicotyledons</taxon>
        <taxon>Gunneridae</taxon>
        <taxon>Pentapetalae</taxon>
        <taxon>Caryophyllales</taxon>
        <taxon>Caryophyllaceae</taxon>
        <taxon>Caryophylleae</taxon>
        <taxon>Saponaria</taxon>
    </lineage>
</organism>
<gene>
    <name evidence="2" type="ORF">RND81_02G232300</name>
</gene>
<evidence type="ECO:0000313" key="3">
    <source>
        <dbReference type="Proteomes" id="UP001443914"/>
    </source>
</evidence>
<dbReference type="InterPro" id="IPR026960">
    <property type="entry name" value="RVT-Znf"/>
</dbReference>
<keyword evidence="3" id="KW-1185">Reference proteome</keyword>
<reference evidence="2" key="1">
    <citation type="submission" date="2024-03" db="EMBL/GenBank/DDBJ databases">
        <title>WGS assembly of Saponaria officinalis var. Norfolk2.</title>
        <authorList>
            <person name="Jenkins J."/>
            <person name="Shu S."/>
            <person name="Grimwood J."/>
            <person name="Barry K."/>
            <person name="Goodstein D."/>
            <person name="Schmutz J."/>
            <person name="Leebens-Mack J."/>
            <person name="Osbourn A."/>
        </authorList>
    </citation>
    <scope>NUCLEOTIDE SEQUENCE [LARGE SCALE GENOMIC DNA]</scope>
    <source>
        <strain evidence="2">JIC</strain>
    </source>
</reference>
<dbReference type="PANTHER" id="PTHR33116:SF80">
    <property type="entry name" value="REVERSE TRANSCRIPTASE ZINC-BINDING DOMAIN-CONTAINING PROTEIN"/>
    <property type="match status" value="1"/>
</dbReference>
<dbReference type="Pfam" id="PF13966">
    <property type="entry name" value="zf-RVT"/>
    <property type="match status" value="1"/>
</dbReference>
<evidence type="ECO:0000313" key="2">
    <source>
        <dbReference type="EMBL" id="KAK9750955.1"/>
    </source>
</evidence>
<comment type="caution">
    <text evidence="2">The sequence shown here is derived from an EMBL/GenBank/DDBJ whole genome shotgun (WGS) entry which is preliminary data.</text>
</comment>
<dbReference type="Proteomes" id="UP001443914">
    <property type="component" value="Unassembled WGS sequence"/>
</dbReference>
<evidence type="ECO:0000259" key="1">
    <source>
        <dbReference type="Pfam" id="PF13966"/>
    </source>
</evidence>
<proteinExistence type="predicted"/>
<protein>
    <recommendedName>
        <fullName evidence="1">Reverse transcriptase zinc-binding domain-containing protein</fullName>
    </recommendedName>
</protein>
<dbReference type="PANTHER" id="PTHR33116">
    <property type="entry name" value="REVERSE TRANSCRIPTASE ZINC-BINDING DOMAIN-CONTAINING PROTEIN-RELATED-RELATED"/>
    <property type="match status" value="1"/>
</dbReference>
<feature type="domain" description="Reverse transcriptase zinc-binding" evidence="1">
    <location>
        <begin position="130"/>
        <end position="211"/>
    </location>
</feature>
<sequence>MNIFLLPKGVVQRIDSICRNYLWDGSSDYMRVPMVSWDRVCCPKDEGGLGIRYSVTWNVAMVGKLVWWVYSKPNSLWVKWIHQVYLKGVSWQVYQPKLHLGGNWKDICRVKELLKVGYRDNVWLANVKGYEVGSGYEWLRKKEQKVGWTKLVWNSWCIPKHNFLNWLMLKECLPVRDRLCRHVIIDEDVCCICMNVSETVKHLFRECSYVRLLLDKAAERLHIPRPSGNALIWIGRRKWSRAKTMVCLFVFLAVHYNVWQQRNRVRLEGVIARPDCIVEQIIQMLKVRVWQTRLQLNTDEIGWYSQIV</sequence>
<name>A0AAW1MSU8_SAPOF</name>
<dbReference type="AlphaFoldDB" id="A0AAW1MSU8"/>
<dbReference type="EMBL" id="JBDFQZ010000002">
    <property type="protein sequence ID" value="KAK9750955.1"/>
    <property type="molecule type" value="Genomic_DNA"/>
</dbReference>